<feature type="non-terminal residue" evidence="1">
    <location>
        <position position="1"/>
    </location>
</feature>
<dbReference type="CDD" id="cd09276">
    <property type="entry name" value="Rnase_HI_RT_non_LTR"/>
    <property type="match status" value="1"/>
</dbReference>
<keyword evidence="1" id="KW-0695">RNA-directed DNA polymerase</keyword>
<protein>
    <submittedName>
        <fullName evidence="1">Endonuclease reverse transcriptase</fullName>
    </submittedName>
</protein>
<organism evidence="1 2">
    <name type="scientific">Colletotrichum chrysophilum</name>
    <dbReference type="NCBI Taxonomy" id="1836956"/>
    <lineage>
        <taxon>Eukaryota</taxon>
        <taxon>Fungi</taxon>
        <taxon>Dikarya</taxon>
        <taxon>Ascomycota</taxon>
        <taxon>Pezizomycotina</taxon>
        <taxon>Sordariomycetes</taxon>
        <taxon>Hypocreomycetidae</taxon>
        <taxon>Glomerellales</taxon>
        <taxon>Glomerellaceae</taxon>
        <taxon>Colletotrichum</taxon>
        <taxon>Colletotrichum gloeosporioides species complex</taxon>
    </lineage>
</organism>
<evidence type="ECO:0000313" key="2">
    <source>
        <dbReference type="Proteomes" id="UP001243330"/>
    </source>
</evidence>
<proteinExistence type="predicted"/>
<keyword evidence="1" id="KW-0378">Hydrolase</keyword>
<dbReference type="EMBL" id="JAQOWY010001452">
    <property type="protein sequence ID" value="KAK1837352.1"/>
    <property type="molecule type" value="Genomic_DNA"/>
</dbReference>
<name>A0AAD8ZZH6_9PEZI</name>
<keyword evidence="1" id="KW-0255">Endonuclease</keyword>
<reference evidence="1" key="1">
    <citation type="submission" date="2023-01" db="EMBL/GenBank/DDBJ databases">
        <title>Colletotrichum chrysophilum M932 genome sequence.</title>
        <authorList>
            <person name="Baroncelli R."/>
        </authorList>
    </citation>
    <scope>NUCLEOTIDE SEQUENCE</scope>
    <source>
        <strain evidence="1">M932</strain>
    </source>
</reference>
<dbReference type="InterPro" id="IPR036397">
    <property type="entry name" value="RNaseH_sf"/>
</dbReference>
<dbReference type="AlphaFoldDB" id="A0AAD8ZZH6"/>
<dbReference type="GO" id="GO:0003676">
    <property type="term" value="F:nucleic acid binding"/>
    <property type="evidence" value="ECO:0007669"/>
    <property type="project" value="InterPro"/>
</dbReference>
<feature type="non-terminal residue" evidence="1">
    <location>
        <position position="127"/>
    </location>
</feature>
<gene>
    <name evidence="1" type="ORF">CCHR01_20027</name>
</gene>
<sequence>GYKPGKTREEVAVDLTGRFRLRVVSRRDVIVYSDGSQMTDGKRTSAGAGWVGYQAARQIFRGSEPLGSQTEFFDAEAQSALQGLLTAIKSPTARMADNVHVCLDNLAVATRIVCQGAGSSQARFAAL</sequence>
<dbReference type="InterPro" id="IPR012337">
    <property type="entry name" value="RNaseH-like_sf"/>
</dbReference>
<keyword evidence="1" id="KW-0808">Transferase</keyword>
<dbReference type="GO" id="GO:0004519">
    <property type="term" value="F:endonuclease activity"/>
    <property type="evidence" value="ECO:0007669"/>
    <property type="project" value="UniProtKB-KW"/>
</dbReference>
<keyword evidence="1" id="KW-0548">Nucleotidyltransferase</keyword>
<dbReference type="Proteomes" id="UP001243330">
    <property type="component" value="Unassembled WGS sequence"/>
</dbReference>
<dbReference type="GO" id="GO:0003964">
    <property type="term" value="F:RNA-directed DNA polymerase activity"/>
    <property type="evidence" value="ECO:0007669"/>
    <property type="project" value="UniProtKB-KW"/>
</dbReference>
<keyword evidence="2" id="KW-1185">Reference proteome</keyword>
<keyword evidence="1" id="KW-0540">Nuclease</keyword>
<dbReference type="SUPFAM" id="SSF53098">
    <property type="entry name" value="Ribonuclease H-like"/>
    <property type="match status" value="1"/>
</dbReference>
<evidence type="ECO:0000313" key="1">
    <source>
        <dbReference type="EMBL" id="KAK1837352.1"/>
    </source>
</evidence>
<comment type="caution">
    <text evidence="1">The sequence shown here is derived from an EMBL/GenBank/DDBJ whole genome shotgun (WGS) entry which is preliminary data.</text>
</comment>
<accession>A0AAD8ZZH6</accession>
<dbReference type="Gene3D" id="3.30.420.10">
    <property type="entry name" value="Ribonuclease H-like superfamily/Ribonuclease H"/>
    <property type="match status" value="1"/>
</dbReference>